<keyword evidence="7" id="KW-0808">Transferase</keyword>
<dbReference type="InterPro" id="IPR039949">
    <property type="entry name" value="NAA40"/>
</dbReference>
<dbReference type="CDD" id="cd04301">
    <property type="entry name" value="NAT_SF"/>
    <property type="match status" value="1"/>
</dbReference>
<comment type="subcellular location">
    <subcellularLocation>
        <location evidence="2">Cytoplasm</location>
    </subcellularLocation>
    <subcellularLocation>
        <location evidence="1">Nucleus</location>
    </subcellularLocation>
</comment>
<evidence type="ECO:0000256" key="7">
    <source>
        <dbReference type="ARBA" id="ARBA00022679"/>
    </source>
</evidence>
<keyword evidence="6" id="KW-0963">Cytoplasm</keyword>
<comment type="caution">
    <text evidence="12">The sequence shown here is derived from an EMBL/GenBank/DDBJ whole genome shotgun (WGS) entry which is preliminary data.</text>
</comment>
<dbReference type="OrthoDB" id="424551at2759"/>
<evidence type="ECO:0000256" key="10">
    <source>
        <dbReference type="ARBA" id="ARBA00047821"/>
    </source>
</evidence>
<dbReference type="SUPFAM" id="SSF55729">
    <property type="entry name" value="Acyl-CoA N-acyltransferases (Nat)"/>
    <property type="match status" value="1"/>
</dbReference>
<sequence>MSEDNAWYLIAKDGSGKAVGLSHFRFDLDNEIEVLYCYEIQLDKSVRNKGLGKFIMQILQLLAHRYNMQKVMVTVFKDNEKAVNFFTKLLKFEIDETSPSYYDPLHPEGYCYEIMSRPVMKTAS</sequence>
<keyword evidence="8" id="KW-0539">Nucleus</keyword>
<name>A0A7D9HKE0_PARCT</name>
<comment type="catalytic activity">
    <reaction evidence="11">
        <text>N-terminal L-seryl-[histone H4] + acetyl-CoA = N-terminal N(alpha)-acetyl-L-seryl-[histone H4] + CoA + H(+)</text>
        <dbReference type="Rhea" id="RHEA:50596"/>
        <dbReference type="Rhea" id="RHEA-COMP:12740"/>
        <dbReference type="Rhea" id="RHEA-COMP:12743"/>
        <dbReference type="ChEBI" id="CHEBI:15378"/>
        <dbReference type="ChEBI" id="CHEBI:57287"/>
        <dbReference type="ChEBI" id="CHEBI:57288"/>
        <dbReference type="ChEBI" id="CHEBI:64738"/>
        <dbReference type="ChEBI" id="CHEBI:83690"/>
        <dbReference type="EC" id="2.3.1.257"/>
    </reaction>
</comment>
<proteinExistence type="inferred from homology"/>
<dbReference type="GO" id="GO:1990189">
    <property type="term" value="F:protein N-terminal-serine acetyltransferase activity"/>
    <property type="evidence" value="ECO:0007669"/>
    <property type="project" value="UniProtKB-EC"/>
</dbReference>
<evidence type="ECO:0000256" key="1">
    <source>
        <dbReference type="ARBA" id="ARBA00004123"/>
    </source>
</evidence>
<dbReference type="GO" id="GO:0005634">
    <property type="term" value="C:nucleus"/>
    <property type="evidence" value="ECO:0007669"/>
    <property type="project" value="UniProtKB-SubCell"/>
</dbReference>
<evidence type="ECO:0000256" key="9">
    <source>
        <dbReference type="ARBA" id="ARBA00023315"/>
    </source>
</evidence>
<dbReference type="EC" id="2.3.1.257" evidence="4"/>
<evidence type="ECO:0000256" key="8">
    <source>
        <dbReference type="ARBA" id="ARBA00023242"/>
    </source>
</evidence>
<protein>
    <recommendedName>
        <fullName evidence="5">N-alpha-acetyltransferase 40</fullName>
        <ecNumber evidence="4">2.3.1.257</ecNumber>
    </recommendedName>
</protein>
<dbReference type="GO" id="GO:0005737">
    <property type="term" value="C:cytoplasm"/>
    <property type="evidence" value="ECO:0007669"/>
    <property type="project" value="UniProtKB-SubCell"/>
</dbReference>
<comment type="catalytic activity">
    <reaction evidence="10">
        <text>N-terminal L-seryl-[histone H2A] + acetyl-CoA = N-terminal N(alpha)-acetyl-L-seryl-[histone H2A] + CoA + H(+)</text>
        <dbReference type="Rhea" id="RHEA:50600"/>
        <dbReference type="Rhea" id="RHEA-COMP:12742"/>
        <dbReference type="Rhea" id="RHEA-COMP:12744"/>
        <dbReference type="ChEBI" id="CHEBI:15378"/>
        <dbReference type="ChEBI" id="CHEBI:57287"/>
        <dbReference type="ChEBI" id="CHEBI:57288"/>
        <dbReference type="ChEBI" id="CHEBI:64738"/>
        <dbReference type="ChEBI" id="CHEBI:83690"/>
        <dbReference type="EC" id="2.3.1.257"/>
    </reaction>
</comment>
<accession>A0A7D9HKE0</accession>
<evidence type="ECO:0000313" key="12">
    <source>
        <dbReference type="EMBL" id="CAB3984603.1"/>
    </source>
</evidence>
<evidence type="ECO:0000256" key="2">
    <source>
        <dbReference type="ARBA" id="ARBA00004496"/>
    </source>
</evidence>
<evidence type="ECO:0000256" key="3">
    <source>
        <dbReference type="ARBA" id="ARBA00008870"/>
    </source>
</evidence>
<dbReference type="InterPro" id="IPR016181">
    <property type="entry name" value="Acyl_CoA_acyltransferase"/>
</dbReference>
<evidence type="ECO:0000313" key="13">
    <source>
        <dbReference type="Proteomes" id="UP001152795"/>
    </source>
</evidence>
<dbReference type="GO" id="GO:0043998">
    <property type="term" value="F:histone H2A acetyltransferase activity"/>
    <property type="evidence" value="ECO:0007669"/>
    <property type="project" value="InterPro"/>
</dbReference>
<dbReference type="PROSITE" id="PS51186">
    <property type="entry name" value="GNAT"/>
    <property type="match status" value="1"/>
</dbReference>
<dbReference type="Proteomes" id="UP001152795">
    <property type="component" value="Unassembled WGS sequence"/>
</dbReference>
<keyword evidence="13" id="KW-1185">Reference proteome</keyword>
<gene>
    <name evidence="12" type="ORF">PACLA_8A042874</name>
</gene>
<evidence type="ECO:0000256" key="11">
    <source>
        <dbReference type="ARBA" id="ARBA00049524"/>
    </source>
</evidence>
<keyword evidence="9" id="KW-0012">Acyltransferase</keyword>
<dbReference type="Pfam" id="PF00583">
    <property type="entry name" value="Acetyltransf_1"/>
    <property type="match status" value="1"/>
</dbReference>
<dbReference type="InterPro" id="IPR000182">
    <property type="entry name" value="GNAT_dom"/>
</dbReference>
<organism evidence="12 13">
    <name type="scientific">Paramuricea clavata</name>
    <name type="common">Red gorgonian</name>
    <name type="synonym">Violescent sea-whip</name>
    <dbReference type="NCBI Taxonomy" id="317549"/>
    <lineage>
        <taxon>Eukaryota</taxon>
        <taxon>Metazoa</taxon>
        <taxon>Cnidaria</taxon>
        <taxon>Anthozoa</taxon>
        <taxon>Octocorallia</taxon>
        <taxon>Malacalcyonacea</taxon>
        <taxon>Plexauridae</taxon>
        <taxon>Paramuricea</taxon>
    </lineage>
</organism>
<dbReference type="GO" id="GO:0010485">
    <property type="term" value="F:histone H4 acetyltransferase activity"/>
    <property type="evidence" value="ECO:0007669"/>
    <property type="project" value="InterPro"/>
</dbReference>
<dbReference type="PANTHER" id="PTHR20531:SF1">
    <property type="entry name" value="N-ALPHA-ACETYLTRANSFERASE 40"/>
    <property type="match status" value="1"/>
</dbReference>
<evidence type="ECO:0000256" key="5">
    <source>
        <dbReference type="ARBA" id="ARBA00015043"/>
    </source>
</evidence>
<dbReference type="Gene3D" id="3.40.630.30">
    <property type="match status" value="1"/>
</dbReference>
<comment type="similarity">
    <text evidence="3">Belongs to the acetyltransferase family. NAA40 subfamily.</text>
</comment>
<dbReference type="AlphaFoldDB" id="A0A7D9HKE0"/>
<evidence type="ECO:0000256" key="6">
    <source>
        <dbReference type="ARBA" id="ARBA00022490"/>
    </source>
</evidence>
<evidence type="ECO:0000256" key="4">
    <source>
        <dbReference type="ARBA" id="ARBA00012950"/>
    </source>
</evidence>
<reference evidence="12" key="1">
    <citation type="submission" date="2020-04" db="EMBL/GenBank/DDBJ databases">
        <authorList>
            <person name="Alioto T."/>
            <person name="Alioto T."/>
            <person name="Gomez Garrido J."/>
        </authorList>
    </citation>
    <scope>NUCLEOTIDE SEQUENCE</scope>
    <source>
        <strain evidence="12">A484AB</strain>
    </source>
</reference>
<dbReference type="PANTHER" id="PTHR20531">
    <property type="entry name" value="N-ALPHA-ACETYLTRANSFERASE 40"/>
    <property type="match status" value="1"/>
</dbReference>
<dbReference type="EMBL" id="CACRXK020000760">
    <property type="protein sequence ID" value="CAB3984603.1"/>
    <property type="molecule type" value="Genomic_DNA"/>
</dbReference>